<accession>A0A812C210</accession>
<evidence type="ECO:0000256" key="7">
    <source>
        <dbReference type="ARBA" id="ARBA00023136"/>
    </source>
</evidence>
<name>A0A812C210_ACAPH</name>
<evidence type="ECO:0008006" key="12">
    <source>
        <dbReference type="Google" id="ProtNLM"/>
    </source>
</evidence>
<evidence type="ECO:0000256" key="9">
    <source>
        <dbReference type="SAM" id="Phobius"/>
    </source>
</evidence>
<comment type="similarity">
    <text evidence="2">Belongs to the mitoguardin family.</text>
</comment>
<keyword evidence="6" id="KW-0496">Mitochondrion</keyword>
<organism evidence="10 11">
    <name type="scientific">Acanthosepion pharaonis</name>
    <name type="common">Pharaoh cuttlefish</name>
    <name type="synonym">Sepia pharaonis</name>
    <dbReference type="NCBI Taxonomy" id="158019"/>
    <lineage>
        <taxon>Eukaryota</taxon>
        <taxon>Metazoa</taxon>
        <taxon>Spiralia</taxon>
        <taxon>Lophotrochozoa</taxon>
        <taxon>Mollusca</taxon>
        <taxon>Cephalopoda</taxon>
        <taxon>Coleoidea</taxon>
        <taxon>Decapodiformes</taxon>
        <taxon>Sepiida</taxon>
        <taxon>Sepiina</taxon>
        <taxon>Sepiidae</taxon>
        <taxon>Acanthosepion</taxon>
    </lineage>
</organism>
<comment type="caution">
    <text evidence="10">The sequence shown here is derived from an EMBL/GenBank/DDBJ whole genome shotgun (WGS) entry which is preliminary data.</text>
</comment>
<gene>
    <name evidence="10" type="ORF">SPHA_26853</name>
</gene>
<dbReference type="EMBL" id="CAHIKZ030001026">
    <property type="protein sequence ID" value="CAE1249891.1"/>
    <property type="molecule type" value="Genomic_DNA"/>
</dbReference>
<evidence type="ECO:0000256" key="5">
    <source>
        <dbReference type="ARBA" id="ARBA00022989"/>
    </source>
</evidence>
<evidence type="ECO:0000256" key="2">
    <source>
        <dbReference type="ARBA" id="ARBA00008969"/>
    </source>
</evidence>
<evidence type="ECO:0000256" key="3">
    <source>
        <dbReference type="ARBA" id="ARBA00022692"/>
    </source>
</evidence>
<keyword evidence="5 9" id="KW-1133">Transmembrane helix</keyword>
<evidence type="ECO:0000313" key="10">
    <source>
        <dbReference type="EMBL" id="CAE1249891.1"/>
    </source>
</evidence>
<dbReference type="Proteomes" id="UP000597762">
    <property type="component" value="Unassembled WGS sequence"/>
</dbReference>
<feature type="region of interest" description="Disordered" evidence="8">
    <location>
        <begin position="39"/>
        <end position="86"/>
    </location>
</feature>
<dbReference type="PANTHER" id="PTHR21508">
    <property type="entry name" value="MITOGUARDIN"/>
    <property type="match status" value="1"/>
</dbReference>
<dbReference type="OrthoDB" id="8880065at2759"/>
<keyword evidence="3 9" id="KW-0812">Transmembrane</keyword>
<dbReference type="PANTHER" id="PTHR21508:SF5">
    <property type="entry name" value="MITOGUARDIN"/>
    <property type="match status" value="1"/>
</dbReference>
<dbReference type="AlphaFoldDB" id="A0A812C210"/>
<feature type="transmembrane region" description="Helical" evidence="9">
    <location>
        <begin position="15"/>
        <end position="34"/>
    </location>
</feature>
<sequence>MSVIRQMHFNQPVKATVFGVSLGIALVGLLSIILRKKGKKKKSGDRKTNPPSKLSKSRLTHDNSNGDVCWPKGSTSPASVRSLARNKSLSASTSNTSLASTTSTLTHSAIDTSNLTAAQLCQLGLESLDMAISHWEDGLNKLAYLDEDDDTTDLLAIPDSETSALQHQLEHLLELAYRMQDDFERSCERQADQAALDSALAAFAEIDRMRMEKQHSMDVESSEDQESFVSATDMADLSDLETYRELFKRLPLYEGALQEHKYNGITCRTMRTTMVGCLKDAEFLAKLHCLREGFDVVFRDPETRKWLQDLGKSIMAGILQKSERDTEEFYQAYQEMMDYINDNSHWPQMEEELKDRGVKKFTFYDVLLDFILLDAFDDLENPPKSVVAVVQNQWLSNGFKETALSTAVWSVLKAKRKMLKYPSGFLSYFYSISEQISPVLVWGLLGPPSELKTVCCSFKDLIYRFMKDIFSFEKVRFTNQEELAKDLLDITREHALLAEQAVCLPTH</sequence>
<keyword evidence="4" id="KW-1000">Mitochondrion outer membrane</keyword>
<evidence type="ECO:0000256" key="1">
    <source>
        <dbReference type="ARBA" id="ARBA00004294"/>
    </source>
</evidence>
<comment type="subcellular location">
    <subcellularLocation>
        <location evidence="1">Mitochondrion outer membrane</location>
    </subcellularLocation>
</comment>
<evidence type="ECO:0000256" key="4">
    <source>
        <dbReference type="ARBA" id="ARBA00022787"/>
    </source>
</evidence>
<keyword evidence="11" id="KW-1185">Reference proteome</keyword>
<evidence type="ECO:0000256" key="6">
    <source>
        <dbReference type="ARBA" id="ARBA00023128"/>
    </source>
</evidence>
<reference evidence="10" key="1">
    <citation type="submission" date="2021-01" db="EMBL/GenBank/DDBJ databases">
        <authorList>
            <person name="Li R."/>
            <person name="Bekaert M."/>
        </authorList>
    </citation>
    <scope>NUCLEOTIDE SEQUENCE</scope>
    <source>
        <strain evidence="10">Farmed</strain>
    </source>
</reference>
<proteinExistence type="inferred from homology"/>
<keyword evidence="7 9" id="KW-0472">Membrane</keyword>
<dbReference type="GO" id="GO:0008053">
    <property type="term" value="P:mitochondrial fusion"/>
    <property type="evidence" value="ECO:0007669"/>
    <property type="project" value="InterPro"/>
</dbReference>
<dbReference type="GO" id="GO:0005741">
    <property type="term" value="C:mitochondrial outer membrane"/>
    <property type="evidence" value="ECO:0007669"/>
    <property type="project" value="UniProtKB-SubCell"/>
</dbReference>
<evidence type="ECO:0000313" key="11">
    <source>
        <dbReference type="Proteomes" id="UP000597762"/>
    </source>
</evidence>
<dbReference type="InterPro" id="IPR019392">
    <property type="entry name" value="Miga"/>
</dbReference>
<dbReference type="Pfam" id="PF10265">
    <property type="entry name" value="Miga"/>
    <property type="match status" value="1"/>
</dbReference>
<protein>
    <recommendedName>
        <fullName evidence="12">Mitoguardin</fullName>
    </recommendedName>
</protein>
<evidence type="ECO:0000256" key="8">
    <source>
        <dbReference type="SAM" id="MobiDB-lite"/>
    </source>
</evidence>